<sequence>MRPNSHDRQQSLADSLATCVTIAVCMAEQLVRLLANALPSSQFLCRCSFTQQISTTSSHWRRYSEFVISRSKDVLWKRQPPVGNCLARVVPKSQHFSNAKPVATSDLRKTIRCYSPTKPEAMPQDVYDKYKISSRYLNDQDRRDFWQKFANWWQNVF</sequence>
<gene>
    <name evidence="1" type="ORF">ONB1V03_LOCUS18807</name>
</gene>
<proteinExistence type="predicted"/>
<organism evidence="1">
    <name type="scientific">Oppiella nova</name>
    <dbReference type="NCBI Taxonomy" id="334625"/>
    <lineage>
        <taxon>Eukaryota</taxon>
        <taxon>Metazoa</taxon>
        <taxon>Ecdysozoa</taxon>
        <taxon>Arthropoda</taxon>
        <taxon>Chelicerata</taxon>
        <taxon>Arachnida</taxon>
        <taxon>Acari</taxon>
        <taxon>Acariformes</taxon>
        <taxon>Sarcoptiformes</taxon>
        <taxon>Oribatida</taxon>
        <taxon>Brachypylina</taxon>
        <taxon>Oppioidea</taxon>
        <taxon>Oppiidae</taxon>
        <taxon>Oppiella</taxon>
    </lineage>
</organism>
<feature type="non-terminal residue" evidence="1">
    <location>
        <position position="1"/>
    </location>
</feature>
<dbReference type="AlphaFoldDB" id="A0A7R9MLN7"/>
<dbReference type="Proteomes" id="UP000728032">
    <property type="component" value="Unassembled WGS sequence"/>
</dbReference>
<evidence type="ECO:0000313" key="1">
    <source>
        <dbReference type="EMBL" id="CAD7662247.1"/>
    </source>
</evidence>
<name>A0A7R9MLN7_9ACAR</name>
<keyword evidence="2" id="KW-1185">Reference proteome</keyword>
<reference evidence="1" key="1">
    <citation type="submission" date="2020-11" db="EMBL/GenBank/DDBJ databases">
        <authorList>
            <person name="Tran Van P."/>
        </authorList>
    </citation>
    <scope>NUCLEOTIDE SEQUENCE</scope>
</reference>
<dbReference type="EMBL" id="OC941753">
    <property type="protein sequence ID" value="CAD7662247.1"/>
    <property type="molecule type" value="Genomic_DNA"/>
</dbReference>
<dbReference type="EMBL" id="CAJPVJ010026928">
    <property type="protein sequence ID" value="CAG2179383.1"/>
    <property type="molecule type" value="Genomic_DNA"/>
</dbReference>
<dbReference type="OrthoDB" id="10481248at2759"/>
<evidence type="ECO:0000313" key="2">
    <source>
        <dbReference type="Proteomes" id="UP000728032"/>
    </source>
</evidence>
<protein>
    <submittedName>
        <fullName evidence="1">Uncharacterized protein</fullName>
    </submittedName>
</protein>
<accession>A0A7R9MLN7</accession>